<keyword evidence="8" id="KW-1185">Reference proteome</keyword>
<protein>
    <recommendedName>
        <fullName evidence="9">Protein kinase domain-containing protein</fullName>
    </recommendedName>
</protein>
<evidence type="ECO:0000256" key="3">
    <source>
        <dbReference type="ARBA" id="ARBA00022833"/>
    </source>
</evidence>
<evidence type="ECO:0000256" key="4">
    <source>
        <dbReference type="PROSITE-ProRule" id="PRU00508"/>
    </source>
</evidence>
<dbReference type="InterPro" id="IPR011009">
    <property type="entry name" value="Kinase-like_dom_sf"/>
</dbReference>
<feature type="domain" description="UBR-type" evidence="6">
    <location>
        <begin position="463"/>
        <end position="541"/>
    </location>
</feature>
<dbReference type="PROSITE" id="PS50011">
    <property type="entry name" value="PROTEIN_KINASE_DOM"/>
    <property type="match status" value="1"/>
</dbReference>
<evidence type="ECO:0008006" key="9">
    <source>
        <dbReference type="Google" id="ProtNLM"/>
    </source>
</evidence>
<dbReference type="PRINTS" id="PR00109">
    <property type="entry name" value="TYRKINASE"/>
</dbReference>
<dbReference type="InterPro" id="IPR000719">
    <property type="entry name" value="Prot_kinase_dom"/>
</dbReference>
<keyword evidence="1" id="KW-0479">Metal-binding</keyword>
<dbReference type="Proteomes" id="UP001470230">
    <property type="component" value="Unassembled WGS sequence"/>
</dbReference>
<evidence type="ECO:0000256" key="2">
    <source>
        <dbReference type="ARBA" id="ARBA00022771"/>
    </source>
</evidence>
<keyword evidence="3" id="KW-0862">Zinc</keyword>
<dbReference type="Pfam" id="PF00069">
    <property type="entry name" value="Pkinase"/>
    <property type="match status" value="1"/>
</dbReference>
<evidence type="ECO:0000259" key="6">
    <source>
        <dbReference type="PROSITE" id="PS51157"/>
    </source>
</evidence>
<sequence length="614" mass="70147">MDPKEREKFLVDPKKFVEDKSKPHITGGCGICIFVKNVDDNKEYVRKKTKAKFKKANENQNKSKDEKIFLQEVDTLALCQHPAIVPFIGYNIDKKNFGNIYLKYAENGSLDSYIKNKSQDNNLLDDTQKLIISYGIARAMKYLHSCKILHRDLKSENILLDEELRPYITDFGTSKAIDAVHTSQTVQQTTARIMPPEYITDYDKFNRTPPIDVYSYAMILYELWTERPPYSEKDTISTIITKTLANDRPKFSSPGPSENWQRLITQCWDEKPENRPTFSDIVELLESEHFITSNIDKQRFESYKQMVDSGSSSNPQPIQNLQPELEIENLTESNKVESRSKFGQELIIQGDIDEGIDRLSQPIQKGSISAMITFGNACASDSKYGNKDIFYNMAANCCHCLDEVGFNSQVDYKVYRCENCNLEICEGCAKCCHKDHQIVEIGTKQTFVCGCGRNHFTEKNGNRHCSVEYVGEMKYEGQPYLHQHFYQCKDCCQDQNKYICRGCAESCHKGHNLVDCGIQKGFCSCGMGQLDNGHNCKCVCFLGTPPDQCTCQKYHNNVVQRWFQCVTCGICKSENDGICKSCANKCHAGHLILDRGVQKHKCRCMLEKKCSLKK</sequence>
<dbReference type="InterPro" id="IPR008271">
    <property type="entry name" value="Ser/Thr_kinase_AS"/>
</dbReference>
<feature type="zinc finger region" description="UBR-type" evidence="4">
    <location>
        <begin position="463"/>
        <end position="541"/>
    </location>
</feature>
<proteinExistence type="predicted"/>
<dbReference type="CDD" id="cd19671">
    <property type="entry name" value="UBR-box_UBR4_5_6_7"/>
    <property type="match status" value="1"/>
</dbReference>
<evidence type="ECO:0000256" key="1">
    <source>
        <dbReference type="ARBA" id="ARBA00022723"/>
    </source>
</evidence>
<evidence type="ECO:0000313" key="8">
    <source>
        <dbReference type="Proteomes" id="UP001470230"/>
    </source>
</evidence>
<dbReference type="PANTHER" id="PTHR44329">
    <property type="entry name" value="SERINE/THREONINE-PROTEIN KINASE TNNI3K-RELATED"/>
    <property type="match status" value="1"/>
</dbReference>
<feature type="domain" description="Protein kinase" evidence="5">
    <location>
        <begin position="18"/>
        <end position="291"/>
    </location>
</feature>
<keyword evidence="2" id="KW-0863">Zinc-finger</keyword>
<dbReference type="PROSITE" id="PS51157">
    <property type="entry name" value="ZF_UBR"/>
    <property type="match status" value="1"/>
</dbReference>
<dbReference type="PANTHER" id="PTHR44329:SF214">
    <property type="entry name" value="PROTEIN KINASE DOMAIN-CONTAINING PROTEIN"/>
    <property type="match status" value="1"/>
</dbReference>
<name>A0ABR2JZ49_9EUKA</name>
<accession>A0ABR2JZ49</accession>
<dbReference type="EMBL" id="JAPFFF010000008">
    <property type="protein sequence ID" value="KAK8883903.1"/>
    <property type="molecule type" value="Genomic_DNA"/>
</dbReference>
<dbReference type="Gene3D" id="1.10.510.10">
    <property type="entry name" value="Transferase(Phosphotransferase) domain 1"/>
    <property type="match status" value="1"/>
</dbReference>
<dbReference type="InterPro" id="IPR051681">
    <property type="entry name" value="Ser/Thr_Kinases-Pseudokinases"/>
</dbReference>
<comment type="caution">
    <text evidence="7">The sequence shown here is derived from an EMBL/GenBank/DDBJ whole genome shotgun (WGS) entry which is preliminary data.</text>
</comment>
<dbReference type="InterPro" id="IPR001245">
    <property type="entry name" value="Ser-Thr/Tyr_kinase_cat_dom"/>
</dbReference>
<dbReference type="PROSITE" id="PS00108">
    <property type="entry name" value="PROTEIN_KINASE_ST"/>
    <property type="match status" value="1"/>
</dbReference>
<dbReference type="SMART" id="SM00220">
    <property type="entry name" value="S_TKc"/>
    <property type="match status" value="1"/>
</dbReference>
<reference evidence="7 8" key="1">
    <citation type="submission" date="2024-04" db="EMBL/GenBank/DDBJ databases">
        <title>Tritrichomonas musculus Genome.</title>
        <authorList>
            <person name="Alves-Ferreira E."/>
            <person name="Grigg M."/>
            <person name="Lorenzi H."/>
            <person name="Galac M."/>
        </authorList>
    </citation>
    <scope>NUCLEOTIDE SEQUENCE [LARGE SCALE GENOMIC DNA]</scope>
    <source>
        <strain evidence="7 8">EAF2021</strain>
    </source>
</reference>
<dbReference type="SUPFAM" id="SSF56112">
    <property type="entry name" value="Protein kinase-like (PK-like)"/>
    <property type="match status" value="1"/>
</dbReference>
<evidence type="ECO:0000259" key="5">
    <source>
        <dbReference type="PROSITE" id="PS50011"/>
    </source>
</evidence>
<evidence type="ECO:0000313" key="7">
    <source>
        <dbReference type="EMBL" id="KAK8883903.1"/>
    </source>
</evidence>
<dbReference type="InterPro" id="IPR003126">
    <property type="entry name" value="Znf_UBR"/>
</dbReference>
<organism evidence="7 8">
    <name type="scientific">Tritrichomonas musculus</name>
    <dbReference type="NCBI Taxonomy" id="1915356"/>
    <lineage>
        <taxon>Eukaryota</taxon>
        <taxon>Metamonada</taxon>
        <taxon>Parabasalia</taxon>
        <taxon>Tritrichomonadida</taxon>
        <taxon>Tritrichomonadidae</taxon>
        <taxon>Tritrichomonas</taxon>
    </lineage>
</organism>
<gene>
    <name evidence="7" type="ORF">M9Y10_043005</name>
</gene>